<keyword evidence="2 4" id="KW-0238">DNA-binding</keyword>
<evidence type="ECO:0000313" key="7">
    <source>
        <dbReference type="EMBL" id="BAS27796.1"/>
    </source>
</evidence>
<protein>
    <submittedName>
        <fullName evidence="7">Tyrosine recombinase XerD</fullName>
    </submittedName>
</protein>
<dbReference type="InterPro" id="IPR050090">
    <property type="entry name" value="Tyrosine_recombinase_XerCD"/>
</dbReference>
<dbReference type="Pfam" id="PF00589">
    <property type="entry name" value="Phage_integrase"/>
    <property type="match status" value="1"/>
</dbReference>
<evidence type="ECO:0000256" key="3">
    <source>
        <dbReference type="ARBA" id="ARBA00023172"/>
    </source>
</evidence>
<dbReference type="STRING" id="1555112.LIP_1955"/>
<dbReference type="InterPro" id="IPR013762">
    <property type="entry name" value="Integrase-like_cat_sf"/>
</dbReference>
<feature type="domain" description="Tyr recombinase" evidence="5">
    <location>
        <begin position="113"/>
        <end position="306"/>
    </location>
</feature>
<evidence type="ECO:0000256" key="2">
    <source>
        <dbReference type="ARBA" id="ARBA00023125"/>
    </source>
</evidence>
<dbReference type="GO" id="GO:0015074">
    <property type="term" value="P:DNA integration"/>
    <property type="evidence" value="ECO:0007669"/>
    <property type="project" value="UniProtKB-KW"/>
</dbReference>
<dbReference type="Gene3D" id="1.10.150.130">
    <property type="match status" value="1"/>
</dbReference>
<evidence type="ECO:0000313" key="8">
    <source>
        <dbReference type="Proteomes" id="UP000065807"/>
    </source>
</evidence>
<dbReference type="PANTHER" id="PTHR30349">
    <property type="entry name" value="PHAGE INTEGRASE-RELATED"/>
    <property type="match status" value="1"/>
</dbReference>
<dbReference type="PANTHER" id="PTHR30349:SF88">
    <property type="entry name" value="BLL1584 PROTEIN"/>
    <property type="match status" value="1"/>
</dbReference>
<keyword evidence="8" id="KW-1185">Reference proteome</keyword>
<dbReference type="InterPro" id="IPR004107">
    <property type="entry name" value="Integrase_SAM-like_N"/>
</dbReference>
<dbReference type="SUPFAM" id="SSF56349">
    <property type="entry name" value="DNA breaking-rejoining enzymes"/>
    <property type="match status" value="1"/>
</dbReference>
<sequence length="306" mass="33994">MVEAITDFLIHLRLERASSPNTLRAYRRDLHSFCRFLSERGADPHVTPPDAIMRPDVRAYLAHLSCGRALRSSSVSRHLACLRSFFRFLNQDPAWRLAHDPTAGIPHPRVVREGPPLLSALEVGRILAACERLSPYPLRDLCALRLLAQTDCRVSELVRMELHDVALDRRVATLRGADDRVRRVPIPPSTEACLRRYLQVERPQLAAAGPLPHDAPHGQLFLNAQGAGLSASSVERLFRRARIEAGIAMPASLHTLRQSWLTFLVAGESAPPHPRTWAVNGSSPVTRFRRDASRRVAEPVGGASLV</sequence>
<evidence type="ECO:0000256" key="4">
    <source>
        <dbReference type="PROSITE-ProRule" id="PRU01248"/>
    </source>
</evidence>
<gene>
    <name evidence="7" type="ORF">LIP_1955</name>
</gene>
<dbReference type="InterPro" id="IPR011010">
    <property type="entry name" value="DNA_brk_join_enz"/>
</dbReference>
<name>A0A0K2SL02_LIMPI</name>
<dbReference type="AlphaFoldDB" id="A0A0K2SL02"/>
<proteinExistence type="predicted"/>
<accession>A0A0K2SL02</accession>
<keyword evidence="3" id="KW-0233">DNA recombination</keyword>
<dbReference type="EMBL" id="AP014924">
    <property type="protein sequence ID" value="BAS27796.1"/>
    <property type="molecule type" value="Genomic_DNA"/>
</dbReference>
<dbReference type="GO" id="GO:0006310">
    <property type="term" value="P:DNA recombination"/>
    <property type="evidence" value="ECO:0007669"/>
    <property type="project" value="UniProtKB-KW"/>
</dbReference>
<dbReference type="GO" id="GO:0003677">
    <property type="term" value="F:DNA binding"/>
    <property type="evidence" value="ECO:0007669"/>
    <property type="project" value="UniProtKB-UniRule"/>
</dbReference>
<dbReference type="Gene3D" id="1.10.443.10">
    <property type="entry name" value="Intergrase catalytic core"/>
    <property type="match status" value="1"/>
</dbReference>
<keyword evidence="1" id="KW-0229">DNA integration</keyword>
<organism evidence="7 8">
    <name type="scientific">Limnochorda pilosa</name>
    <dbReference type="NCBI Taxonomy" id="1555112"/>
    <lineage>
        <taxon>Bacteria</taxon>
        <taxon>Bacillati</taxon>
        <taxon>Bacillota</taxon>
        <taxon>Limnochordia</taxon>
        <taxon>Limnochordales</taxon>
        <taxon>Limnochordaceae</taxon>
        <taxon>Limnochorda</taxon>
    </lineage>
</organism>
<evidence type="ECO:0000259" key="6">
    <source>
        <dbReference type="PROSITE" id="PS51900"/>
    </source>
</evidence>
<dbReference type="PROSITE" id="PS51898">
    <property type="entry name" value="TYR_RECOMBINASE"/>
    <property type="match status" value="1"/>
</dbReference>
<evidence type="ECO:0000259" key="5">
    <source>
        <dbReference type="PROSITE" id="PS51898"/>
    </source>
</evidence>
<dbReference type="InterPro" id="IPR002104">
    <property type="entry name" value="Integrase_catalytic"/>
</dbReference>
<dbReference type="InterPro" id="IPR044068">
    <property type="entry name" value="CB"/>
</dbReference>
<dbReference type="KEGG" id="lpil:LIP_1955"/>
<reference evidence="8" key="1">
    <citation type="submission" date="2015-07" db="EMBL/GenBank/DDBJ databases">
        <title>Complete genome sequence and phylogenetic analysis of Limnochorda pilosa.</title>
        <authorList>
            <person name="Watanabe M."/>
            <person name="Kojima H."/>
            <person name="Fukui M."/>
        </authorList>
    </citation>
    <scope>NUCLEOTIDE SEQUENCE [LARGE SCALE GENOMIC DNA]</scope>
    <source>
        <strain evidence="8">HC45</strain>
    </source>
</reference>
<dbReference type="Proteomes" id="UP000065807">
    <property type="component" value="Chromosome"/>
</dbReference>
<dbReference type="Pfam" id="PF02899">
    <property type="entry name" value="Phage_int_SAM_1"/>
    <property type="match status" value="1"/>
</dbReference>
<dbReference type="PROSITE" id="PS51900">
    <property type="entry name" value="CB"/>
    <property type="match status" value="1"/>
</dbReference>
<feature type="domain" description="Core-binding (CB)" evidence="6">
    <location>
        <begin position="1"/>
        <end position="90"/>
    </location>
</feature>
<evidence type="ECO:0000256" key="1">
    <source>
        <dbReference type="ARBA" id="ARBA00022908"/>
    </source>
</evidence>
<dbReference type="InterPro" id="IPR010998">
    <property type="entry name" value="Integrase_recombinase_N"/>
</dbReference>
<reference evidence="8" key="2">
    <citation type="journal article" date="2016" name="Int. J. Syst. Evol. Microbiol.">
        <title>Complete genome sequence and cell structure of Limnochorda pilosa, a Gram-negative spore-former within the phylum Firmicutes.</title>
        <authorList>
            <person name="Watanabe M."/>
            <person name="Kojima H."/>
            <person name="Fukui M."/>
        </authorList>
    </citation>
    <scope>NUCLEOTIDE SEQUENCE [LARGE SCALE GENOMIC DNA]</scope>
    <source>
        <strain evidence="8">HC45</strain>
    </source>
</reference>